<protein>
    <recommendedName>
        <fullName evidence="1">RNA ligase domain-containing protein</fullName>
    </recommendedName>
</protein>
<dbReference type="EMBL" id="BEGY01000035">
    <property type="protein sequence ID" value="GAX78767.1"/>
    <property type="molecule type" value="Genomic_DNA"/>
</dbReference>
<name>A0A250X6S1_9CHLO</name>
<dbReference type="InterPro" id="IPR052732">
    <property type="entry name" value="Cell-binding_unc_protein"/>
</dbReference>
<accession>A0A250X6S1</accession>
<dbReference type="Pfam" id="PF09414">
    <property type="entry name" value="RNA_ligase"/>
    <property type="match status" value="1"/>
</dbReference>
<reference evidence="2 3" key="1">
    <citation type="submission" date="2017-08" db="EMBL/GenBank/DDBJ databases">
        <title>Acidophilic green algal genome provides insights into adaptation to an acidic environment.</title>
        <authorList>
            <person name="Hirooka S."/>
            <person name="Hirose Y."/>
            <person name="Kanesaki Y."/>
            <person name="Higuchi S."/>
            <person name="Fujiwara T."/>
            <person name="Onuma R."/>
            <person name="Era A."/>
            <person name="Ohbayashi R."/>
            <person name="Uzuka A."/>
            <person name="Nozaki H."/>
            <person name="Yoshikawa H."/>
            <person name="Miyagishima S.Y."/>
        </authorList>
    </citation>
    <scope>NUCLEOTIDE SEQUENCE [LARGE SCALE GENOMIC DNA]</scope>
    <source>
        <strain evidence="2 3">NIES-2499</strain>
    </source>
</reference>
<feature type="domain" description="RNA ligase" evidence="1">
    <location>
        <begin position="44"/>
        <end position="209"/>
    </location>
</feature>
<dbReference type="InterPro" id="IPR021122">
    <property type="entry name" value="RNA_ligase_dom_REL/Rnl2"/>
</dbReference>
<proteinExistence type="predicted"/>
<comment type="caution">
    <text evidence="2">The sequence shown here is derived from an EMBL/GenBank/DDBJ whole genome shotgun (WGS) entry which is preliminary data.</text>
</comment>
<organism evidence="2 3">
    <name type="scientific">Chlamydomonas eustigma</name>
    <dbReference type="NCBI Taxonomy" id="1157962"/>
    <lineage>
        <taxon>Eukaryota</taxon>
        <taxon>Viridiplantae</taxon>
        <taxon>Chlorophyta</taxon>
        <taxon>core chlorophytes</taxon>
        <taxon>Chlorophyceae</taxon>
        <taxon>CS clade</taxon>
        <taxon>Chlamydomonadales</taxon>
        <taxon>Chlamydomonadaceae</taxon>
        <taxon>Chlamydomonas</taxon>
    </lineage>
</organism>
<dbReference type="PANTHER" id="PTHR43883">
    <property type="entry name" value="SLR0207 PROTEIN"/>
    <property type="match status" value="1"/>
</dbReference>
<evidence type="ECO:0000259" key="1">
    <source>
        <dbReference type="Pfam" id="PF09414"/>
    </source>
</evidence>
<sequence>MAESTLHMKFPRTRHILNLGAATRDDLIVEAHEALIILQNSGLTVEEKVDGANLGVSINPDAKKLVFQKRGHVIAVNSEPQYAKLQAWGDKYEQQLYHVLGYNKILFGEWMCAKHTISYDQLPDWFLAFDVYDKKSAGHFLSRADRDTLLSATGIPVIKAVHEGPLTSLGSLVDLLMGTKSAYCTGAVQAEGLYLRVDSGSQLECRAKIVHPDFTQALSEVGGHWTKKSIQYNRIRPDLWKQDDESNSDGPSCCGSEDTPVMTQQGIFLGIMCSGASGATTTTTTTTCPPSMPTSGSSVQQQYSVDESQVVASNSNCSLITSPPAAAAAASKLTQITQTKNLGLRSSNAAGNTAVHVPVIDSRSTTTIKRTASTTATSWSNESDREHGCHAAAQKLQGMVPDNALAKRMEQFGEAHHITLLDPAELSNLLQTHRGCTPPSLSSHYNRQQGDVSDVDGAVLAPDSTTVKHLSDSNDDWKAALRRSTKHNSTSA</sequence>
<dbReference type="OrthoDB" id="3512845at2759"/>
<evidence type="ECO:0000313" key="3">
    <source>
        <dbReference type="Proteomes" id="UP000232323"/>
    </source>
</evidence>
<dbReference type="AlphaFoldDB" id="A0A250X6S1"/>
<gene>
    <name evidence="2" type="ORF">CEUSTIGMA_g6204.t1</name>
</gene>
<evidence type="ECO:0000313" key="2">
    <source>
        <dbReference type="EMBL" id="GAX78767.1"/>
    </source>
</evidence>
<keyword evidence="3" id="KW-1185">Reference proteome</keyword>
<dbReference type="PANTHER" id="PTHR43883:SF1">
    <property type="entry name" value="GLUCONOKINASE"/>
    <property type="match status" value="1"/>
</dbReference>
<dbReference type="Gene3D" id="3.30.470.30">
    <property type="entry name" value="DNA ligase/mRNA capping enzyme"/>
    <property type="match status" value="1"/>
</dbReference>
<dbReference type="Proteomes" id="UP000232323">
    <property type="component" value="Unassembled WGS sequence"/>
</dbReference>
<dbReference type="SUPFAM" id="SSF56091">
    <property type="entry name" value="DNA ligase/mRNA capping enzyme, catalytic domain"/>
    <property type="match status" value="1"/>
</dbReference>